<evidence type="ECO:0000313" key="5">
    <source>
        <dbReference type="Proteomes" id="UP001108240"/>
    </source>
</evidence>
<dbReference type="AlphaFoldDB" id="A0A9J8A2D3"/>
<reference evidence="4" key="2">
    <citation type="submission" date="2025-09" db="UniProtKB">
        <authorList>
            <consortium name="Ensembl"/>
        </authorList>
    </citation>
    <scope>IDENTIFICATION</scope>
</reference>
<dbReference type="InterPro" id="IPR044929">
    <property type="entry name" value="DNA/RNA_non-sp_Endonuclease_sf"/>
</dbReference>
<protein>
    <recommendedName>
        <fullName evidence="6">Endonuclease domain-containing 1 protein</fullName>
    </recommendedName>
</protein>
<dbReference type="GO" id="GO:0003676">
    <property type="term" value="F:nucleic acid binding"/>
    <property type="evidence" value="ECO:0007669"/>
    <property type="project" value="InterPro"/>
</dbReference>
<evidence type="ECO:0000259" key="3">
    <source>
        <dbReference type="SMART" id="SM00892"/>
    </source>
</evidence>
<evidence type="ECO:0008006" key="6">
    <source>
        <dbReference type="Google" id="ProtNLM"/>
    </source>
</evidence>
<dbReference type="Proteomes" id="UP001108240">
    <property type="component" value="Unplaced"/>
</dbReference>
<feature type="domain" description="ENPP1-3/EXOG-like endonuclease/phosphodiesterase" evidence="2">
    <location>
        <begin position="56"/>
        <end position="273"/>
    </location>
</feature>
<evidence type="ECO:0000256" key="1">
    <source>
        <dbReference type="SAM" id="SignalP"/>
    </source>
</evidence>
<dbReference type="SMART" id="SM00892">
    <property type="entry name" value="Endonuclease_NS"/>
    <property type="match status" value="1"/>
</dbReference>
<accession>A0A9J8A2D3</accession>
<keyword evidence="5" id="KW-1185">Reference proteome</keyword>
<dbReference type="InterPro" id="IPR044925">
    <property type="entry name" value="His-Me_finger_sf"/>
</dbReference>
<dbReference type="PANTHER" id="PTHR21472">
    <property type="entry name" value="ENDONUCLEASE DOMAIN-CONTAINING 1 PROTEIN ENDOD1"/>
    <property type="match status" value="1"/>
</dbReference>
<dbReference type="InterPro" id="IPR001604">
    <property type="entry name" value="Endo_G_ENPP1-like_dom"/>
</dbReference>
<dbReference type="InterPro" id="IPR039015">
    <property type="entry name" value="ENDOD1"/>
</dbReference>
<feature type="signal peptide" evidence="1">
    <location>
        <begin position="1"/>
        <end position="18"/>
    </location>
</feature>
<proteinExistence type="predicted"/>
<dbReference type="Pfam" id="PF01223">
    <property type="entry name" value="Endonuclease_NS"/>
    <property type="match status" value="1"/>
</dbReference>
<name>A0A9J8A2D3_CYPCA</name>
<dbReference type="Gene3D" id="3.40.570.10">
    <property type="entry name" value="Extracellular Endonuclease, subunit A"/>
    <property type="match status" value="1"/>
</dbReference>
<organism evidence="4 5">
    <name type="scientific">Cyprinus carpio carpio</name>
    <dbReference type="NCBI Taxonomy" id="630221"/>
    <lineage>
        <taxon>Eukaryota</taxon>
        <taxon>Metazoa</taxon>
        <taxon>Chordata</taxon>
        <taxon>Craniata</taxon>
        <taxon>Vertebrata</taxon>
        <taxon>Euteleostomi</taxon>
        <taxon>Actinopterygii</taxon>
        <taxon>Neopterygii</taxon>
        <taxon>Teleostei</taxon>
        <taxon>Ostariophysi</taxon>
        <taxon>Cypriniformes</taxon>
        <taxon>Cyprinidae</taxon>
        <taxon>Cyprininae</taxon>
        <taxon>Cyprinus</taxon>
    </lineage>
</organism>
<dbReference type="PANTHER" id="PTHR21472:SF30">
    <property type="entry name" value="ENDONUCLEASE DOMAIN-CONTAINING 1 PROTEIN-RELATED"/>
    <property type="match status" value="1"/>
</dbReference>
<feature type="chain" id="PRO_5039898308" description="Endonuclease domain-containing 1 protein" evidence="1">
    <location>
        <begin position="19"/>
        <end position="317"/>
    </location>
</feature>
<dbReference type="GO" id="GO:0046872">
    <property type="term" value="F:metal ion binding"/>
    <property type="evidence" value="ECO:0007669"/>
    <property type="project" value="InterPro"/>
</dbReference>
<reference evidence="4" key="1">
    <citation type="submission" date="2025-08" db="UniProtKB">
        <authorList>
            <consortium name="Ensembl"/>
        </authorList>
    </citation>
    <scope>IDENTIFICATION</scope>
</reference>
<dbReference type="SUPFAM" id="SSF54060">
    <property type="entry name" value="His-Me finger endonucleases"/>
    <property type="match status" value="1"/>
</dbReference>
<dbReference type="InterPro" id="IPR020821">
    <property type="entry name" value="ENPP1-3/EXOG-like_nuc-like"/>
</dbReference>
<dbReference type="OMA" id="NRCQISS"/>
<dbReference type="GeneTree" id="ENSGT01030000234592"/>
<feature type="domain" description="DNA/RNA non-specific endonuclease/pyrophosphatase/phosphodiesterase" evidence="3">
    <location>
        <begin position="55"/>
        <end position="270"/>
    </location>
</feature>
<dbReference type="Ensembl" id="ENSCCRT00000188024.1">
    <property type="protein sequence ID" value="ENSCCRP00000139007.1"/>
    <property type="gene ID" value="ENSCCRG00000072328.1"/>
</dbReference>
<evidence type="ECO:0000313" key="4">
    <source>
        <dbReference type="Ensembl" id="ENSCCRP00000139007.1"/>
    </source>
</evidence>
<dbReference type="GO" id="GO:0016787">
    <property type="term" value="F:hydrolase activity"/>
    <property type="evidence" value="ECO:0007669"/>
    <property type="project" value="InterPro"/>
</dbReference>
<sequence length="317" mass="35986">MLLLLHVLMLSLLSGGSAKVVQNFESECGQFFANGKSPTRFNDLQYRQICQTLNNVFYYATFYDTKKKIPVYSAYKFKGLKNCTRPNAWYIEPQLDDNNAPLDMKLEKDVKIQGLGDHQALNGDYKKSKYDRGHLAPVFQAQSQSCADATFTLTNAAPQNSSFNRGQWRVLERNIAKNLSNQCLPNKYSVYIVTGVVPGTENISDKVNVTVPSHFWTAYCCLDNNNKCQILGGFIGENENILPEEKSVKDLETELAKLYNLTSFNLFDKSTEPPAKKQSESENNKNSLFLSKASVSYCLKEKRYQMFSLMLLLFLTK</sequence>
<keyword evidence="1" id="KW-0732">Signal</keyword>
<dbReference type="SMART" id="SM00477">
    <property type="entry name" value="NUC"/>
    <property type="match status" value="1"/>
</dbReference>
<evidence type="ECO:0000259" key="2">
    <source>
        <dbReference type="SMART" id="SM00477"/>
    </source>
</evidence>